<gene>
    <name evidence="2" type="ORF">UFOPK3444_01071</name>
</gene>
<dbReference type="InterPro" id="IPR010982">
    <property type="entry name" value="Lambda_DNA-bd_dom_sf"/>
</dbReference>
<dbReference type="AlphaFoldDB" id="A0A6J7E4A8"/>
<keyword evidence="1" id="KW-1133">Transmembrane helix</keyword>
<name>A0A6J7E4A8_9ZZZZ</name>
<organism evidence="2">
    <name type="scientific">freshwater metagenome</name>
    <dbReference type="NCBI Taxonomy" id="449393"/>
    <lineage>
        <taxon>unclassified sequences</taxon>
        <taxon>metagenomes</taxon>
        <taxon>ecological metagenomes</taxon>
    </lineage>
</organism>
<dbReference type="PANTHER" id="PTHR34475:SF1">
    <property type="entry name" value="CYTOSKELETON PROTEIN RODZ"/>
    <property type="match status" value="1"/>
</dbReference>
<protein>
    <submittedName>
        <fullName evidence="2">Unannotated protein</fullName>
    </submittedName>
</protein>
<dbReference type="Pfam" id="PF13413">
    <property type="entry name" value="HTH_25"/>
    <property type="match status" value="1"/>
</dbReference>
<keyword evidence="1" id="KW-0472">Membrane</keyword>
<dbReference type="InterPro" id="IPR050400">
    <property type="entry name" value="Bact_Cytoskel_RodZ"/>
</dbReference>
<evidence type="ECO:0000256" key="1">
    <source>
        <dbReference type="SAM" id="Phobius"/>
    </source>
</evidence>
<dbReference type="Gene3D" id="1.10.260.40">
    <property type="entry name" value="lambda repressor-like DNA-binding domains"/>
    <property type="match status" value="1"/>
</dbReference>
<dbReference type="GO" id="GO:0003677">
    <property type="term" value="F:DNA binding"/>
    <property type="evidence" value="ECO:0007669"/>
    <property type="project" value="InterPro"/>
</dbReference>
<evidence type="ECO:0000313" key="2">
    <source>
        <dbReference type="EMBL" id="CAB4876858.1"/>
    </source>
</evidence>
<dbReference type="PANTHER" id="PTHR34475">
    <property type="match status" value="1"/>
</dbReference>
<keyword evidence="1" id="KW-0812">Transmembrane</keyword>
<proteinExistence type="predicted"/>
<reference evidence="2" key="1">
    <citation type="submission" date="2020-05" db="EMBL/GenBank/DDBJ databases">
        <authorList>
            <person name="Chiriac C."/>
            <person name="Salcher M."/>
            <person name="Ghai R."/>
            <person name="Kavagutti S V."/>
        </authorList>
    </citation>
    <scope>NUCLEOTIDE SEQUENCE</scope>
</reference>
<dbReference type="EMBL" id="CAFBLU010000016">
    <property type="protein sequence ID" value="CAB4876858.1"/>
    <property type="molecule type" value="Genomic_DNA"/>
</dbReference>
<accession>A0A6J7E4A8</accession>
<feature type="transmembrane region" description="Helical" evidence="1">
    <location>
        <begin position="101"/>
        <end position="120"/>
    </location>
</feature>
<sequence>MEIGETLREARMRQEIDISDVEEQTKIRAKFLRALENEEWQVIPEDVYVRKFLESYAVALGLDPRPLVELYVIRTAPPDPHSNSRPTLRAGISTGSSRGRLFLGSGFALGLIVLLLIGSGRI</sequence>